<evidence type="ECO:0000313" key="2">
    <source>
        <dbReference type="Proteomes" id="UP001145114"/>
    </source>
</evidence>
<comment type="caution">
    <text evidence="1">The sequence shown here is derived from an EMBL/GenBank/DDBJ whole genome shotgun (WGS) entry which is preliminary data.</text>
</comment>
<name>A0ACC1HCZ2_9FUNG</name>
<feature type="non-terminal residue" evidence="1">
    <location>
        <position position="153"/>
    </location>
</feature>
<proteinExistence type="predicted"/>
<organism evidence="1 2">
    <name type="scientific">Spiromyces aspiralis</name>
    <dbReference type="NCBI Taxonomy" id="68401"/>
    <lineage>
        <taxon>Eukaryota</taxon>
        <taxon>Fungi</taxon>
        <taxon>Fungi incertae sedis</taxon>
        <taxon>Zoopagomycota</taxon>
        <taxon>Kickxellomycotina</taxon>
        <taxon>Kickxellomycetes</taxon>
        <taxon>Kickxellales</taxon>
        <taxon>Kickxellaceae</taxon>
        <taxon>Spiromyces</taxon>
    </lineage>
</organism>
<keyword evidence="2" id="KW-1185">Reference proteome</keyword>
<dbReference type="EMBL" id="JAMZIH010005974">
    <property type="protein sequence ID" value="KAJ1674429.1"/>
    <property type="molecule type" value="Genomic_DNA"/>
</dbReference>
<sequence>MPTLQSRPPTCIAILCPNCHTFVEFGLIPKTSSSAISLVQIQCFNCKAVFPMDLKDVPFWGQQPRRPSDFDHANLYTASAAAAAVTASAGSGDNNGNWDPQSRSVPFAKDPNSLSTSPPTNGGEDAKNNTSSSNNNGNNNTSSGVGKGRKKGT</sequence>
<protein>
    <submittedName>
        <fullName evidence="1">Uncharacterized protein</fullName>
    </submittedName>
</protein>
<reference evidence="1" key="1">
    <citation type="submission" date="2022-06" db="EMBL/GenBank/DDBJ databases">
        <title>Phylogenomic reconstructions and comparative analyses of Kickxellomycotina fungi.</title>
        <authorList>
            <person name="Reynolds N.K."/>
            <person name="Stajich J.E."/>
            <person name="Barry K."/>
            <person name="Grigoriev I.V."/>
            <person name="Crous P."/>
            <person name="Smith M.E."/>
        </authorList>
    </citation>
    <scope>NUCLEOTIDE SEQUENCE</scope>
    <source>
        <strain evidence="1">RSA 2271</strain>
    </source>
</reference>
<gene>
    <name evidence="1" type="ORF">EV182_003294</name>
</gene>
<accession>A0ACC1HCZ2</accession>
<evidence type="ECO:0000313" key="1">
    <source>
        <dbReference type="EMBL" id="KAJ1674429.1"/>
    </source>
</evidence>
<dbReference type="Proteomes" id="UP001145114">
    <property type="component" value="Unassembled WGS sequence"/>
</dbReference>